<keyword evidence="4" id="KW-0805">Transcription regulation</keyword>
<dbReference type="InterPro" id="IPR036388">
    <property type="entry name" value="WH-like_DNA-bd_sf"/>
</dbReference>
<evidence type="ECO:0000256" key="4">
    <source>
        <dbReference type="ARBA" id="ARBA00023015"/>
    </source>
</evidence>
<dbReference type="CDD" id="cd17574">
    <property type="entry name" value="REC_OmpR"/>
    <property type="match status" value="1"/>
</dbReference>
<evidence type="ECO:0000259" key="10">
    <source>
        <dbReference type="PROSITE" id="PS50110"/>
    </source>
</evidence>
<feature type="DNA-binding region" description="OmpR/PhoB-type" evidence="9">
    <location>
        <begin position="129"/>
        <end position="225"/>
    </location>
</feature>
<dbReference type="FunFam" id="1.10.10.10:FF:000018">
    <property type="entry name" value="DNA-binding response regulator ResD"/>
    <property type="match status" value="1"/>
</dbReference>
<evidence type="ECO:0000256" key="1">
    <source>
        <dbReference type="ARBA" id="ARBA00018672"/>
    </source>
</evidence>
<evidence type="ECO:0000256" key="7">
    <source>
        <dbReference type="ARBA" id="ARBA00024867"/>
    </source>
</evidence>
<dbReference type="CDD" id="cd00383">
    <property type="entry name" value="trans_reg_C"/>
    <property type="match status" value="1"/>
</dbReference>
<name>A0A386H4F3_9CLOT</name>
<dbReference type="Proteomes" id="UP000266301">
    <property type="component" value="Chromosome"/>
</dbReference>
<dbReference type="RefSeq" id="WP_119972368.1">
    <property type="nucleotide sequence ID" value="NZ_CP032416.1"/>
</dbReference>
<evidence type="ECO:0000313" key="13">
    <source>
        <dbReference type="Proteomes" id="UP000266301"/>
    </source>
</evidence>
<organism evidence="12 13">
    <name type="scientific">Clostridium fermenticellae</name>
    <dbReference type="NCBI Taxonomy" id="2068654"/>
    <lineage>
        <taxon>Bacteria</taxon>
        <taxon>Bacillati</taxon>
        <taxon>Bacillota</taxon>
        <taxon>Clostridia</taxon>
        <taxon>Eubacteriales</taxon>
        <taxon>Clostridiaceae</taxon>
        <taxon>Clostridium</taxon>
    </lineage>
</organism>
<dbReference type="SMART" id="SM00448">
    <property type="entry name" value="REC"/>
    <property type="match status" value="1"/>
</dbReference>
<feature type="domain" description="Response regulatory" evidence="10">
    <location>
        <begin position="4"/>
        <end position="117"/>
    </location>
</feature>
<evidence type="ECO:0000256" key="8">
    <source>
        <dbReference type="PROSITE-ProRule" id="PRU00169"/>
    </source>
</evidence>
<dbReference type="SUPFAM" id="SSF52172">
    <property type="entry name" value="CheY-like"/>
    <property type="match status" value="1"/>
</dbReference>
<evidence type="ECO:0000313" key="12">
    <source>
        <dbReference type="EMBL" id="AYD40514.1"/>
    </source>
</evidence>
<keyword evidence="2 8" id="KW-0597">Phosphoprotein</keyword>
<dbReference type="KEGG" id="cfer:D4Z93_08235"/>
<dbReference type="Gene3D" id="1.10.10.10">
    <property type="entry name" value="Winged helix-like DNA-binding domain superfamily/Winged helix DNA-binding domain"/>
    <property type="match status" value="1"/>
</dbReference>
<dbReference type="EMBL" id="CP032416">
    <property type="protein sequence ID" value="AYD40514.1"/>
    <property type="molecule type" value="Genomic_DNA"/>
</dbReference>
<keyword evidence="13" id="KW-1185">Reference proteome</keyword>
<dbReference type="Pfam" id="PF00486">
    <property type="entry name" value="Trans_reg_C"/>
    <property type="match status" value="1"/>
</dbReference>
<keyword evidence="6" id="KW-0804">Transcription</keyword>
<dbReference type="OrthoDB" id="9790442at2"/>
<keyword evidence="5 9" id="KW-0238">DNA-binding</keyword>
<gene>
    <name evidence="12" type="ORF">D4Z93_08235</name>
</gene>
<comment type="function">
    <text evidence="7">May play the central regulatory role in sporulation. It may be an element of the effector pathway responsible for the activation of sporulation genes in response to nutritional stress. Spo0A may act in concert with spo0H (a sigma factor) to control the expression of some genes that are critical to the sporulation process.</text>
</comment>
<dbReference type="PROSITE" id="PS50110">
    <property type="entry name" value="RESPONSE_REGULATORY"/>
    <property type="match status" value="1"/>
</dbReference>
<proteinExistence type="predicted"/>
<dbReference type="SMART" id="SM00862">
    <property type="entry name" value="Trans_reg_C"/>
    <property type="match status" value="1"/>
</dbReference>
<evidence type="ECO:0000256" key="5">
    <source>
        <dbReference type="ARBA" id="ARBA00023125"/>
    </source>
</evidence>
<keyword evidence="3" id="KW-0902">Two-component regulatory system</keyword>
<dbReference type="InterPro" id="IPR011006">
    <property type="entry name" value="CheY-like_superfamily"/>
</dbReference>
<dbReference type="FunFam" id="3.40.50.2300:FF:000001">
    <property type="entry name" value="DNA-binding response regulator PhoB"/>
    <property type="match status" value="1"/>
</dbReference>
<dbReference type="InterPro" id="IPR001867">
    <property type="entry name" value="OmpR/PhoB-type_DNA-bd"/>
</dbReference>
<feature type="modified residue" description="4-aspartylphosphate" evidence="8">
    <location>
        <position position="53"/>
    </location>
</feature>
<evidence type="ECO:0000256" key="3">
    <source>
        <dbReference type="ARBA" id="ARBA00023012"/>
    </source>
</evidence>
<reference evidence="12 13" key="1">
    <citation type="journal article" date="2019" name="Int. J. Syst. Evol. Microbiol.">
        <title>Clostridium fermenticellae sp. nov., isolated from the mud in a fermentation cellar for the production of the Chinese liquor, baijiu.</title>
        <authorList>
            <person name="Xu P.X."/>
            <person name="Chai L.J."/>
            <person name="Qiu T."/>
            <person name="Zhang X.J."/>
            <person name="Lu Z.M."/>
            <person name="Xiao C."/>
            <person name="Wang S.T."/>
            <person name="Shen C.H."/>
            <person name="Shi J.S."/>
            <person name="Xu Z.H."/>
        </authorList>
    </citation>
    <scope>NUCLEOTIDE SEQUENCE [LARGE SCALE GENOMIC DNA]</scope>
    <source>
        <strain evidence="12 13">JN500901</strain>
    </source>
</reference>
<protein>
    <recommendedName>
        <fullName evidence="1">Stage 0 sporulation protein A homolog</fullName>
    </recommendedName>
</protein>
<dbReference type="PANTHER" id="PTHR48111:SF73">
    <property type="entry name" value="ALKALINE PHOSPHATASE SYNTHESIS TRANSCRIPTIONAL REGULATORY PROTEIN PHOP"/>
    <property type="match status" value="1"/>
</dbReference>
<evidence type="ECO:0000256" key="2">
    <source>
        <dbReference type="ARBA" id="ARBA00022553"/>
    </source>
</evidence>
<dbReference type="Gene3D" id="3.40.50.2300">
    <property type="match status" value="1"/>
</dbReference>
<evidence type="ECO:0000259" key="11">
    <source>
        <dbReference type="PROSITE" id="PS51755"/>
    </source>
</evidence>
<sequence length="229" mass="26613">MHETIMVVDDEERMRNLIKIYLKKEGFNIIEADNGKTALELIKKNSIHLLILDVMMPIMDGWDSCKEIRKFSNVPIIMLTAKAEDEDQLLGFELGIDDYITKPFSPKILVAKVNALIRRIYSDKSNDDYTNNSYDGLYINEEYHEVKINGEDIYLSPKEFELLSYFIKNKDIVLSREKILNTIWGIDYEGDSRTVDTHIKRLREKLSEKAYLITTVRGAGYKFTLKGLD</sequence>
<feature type="domain" description="OmpR/PhoB-type" evidence="11">
    <location>
        <begin position="129"/>
        <end position="225"/>
    </location>
</feature>
<dbReference type="GO" id="GO:0000976">
    <property type="term" value="F:transcription cis-regulatory region binding"/>
    <property type="evidence" value="ECO:0007669"/>
    <property type="project" value="TreeGrafter"/>
</dbReference>
<dbReference type="Pfam" id="PF00072">
    <property type="entry name" value="Response_reg"/>
    <property type="match status" value="1"/>
</dbReference>
<evidence type="ECO:0000256" key="9">
    <source>
        <dbReference type="PROSITE-ProRule" id="PRU01091"/>
    </source>
</evidence>
<dbReference type="InterPro" id="IPR039420">
    <property type="entry name" value="WalR-like"/>
</dbReference>
<dbReference type="PANTHER" id="PTHR48111">
    <property type="entry name" value="REGULATOR OF RPOS"/>
    <property type="match status" value="1"/>
</dbReference>
<dbReference type="GO" id="GO:0000156">
    <property type="term" value="F:phosphorelay response regulator activity"/>
    <property type="evidence" value="ECO:0007669"/>
    <property type="project" value="TreeGrafter"/>
</dbReference>
<accession>A0A386H4F3</accession>
<dbReference type="PROSITE" id="PS51755">
    <property type="entry name" value="OMPR_PHOB"/>
    <property type="match status" value="1"/>
</dbReference>
<dbReference type="GO" id="GO:0005829">
    <property type="term" value="C:cytosol"/>
    <property type="evidence" value="ECO:0007669"/>
    <property type="project" value="TreeGrafter"/>
</dbReference>
<dbReference type="AlphaFoldDB" id="A0A386H4F3"/>
<dbReference type="GO" id="GO:0006355">
    <property type="term" value="P:regulation of DNA-templated transcription"/>
    <property type="evidence" value="ECO:0007669"/>
    <property type="project" value="InterPro"/>
</dbReference>
<dbReference type="InterPro" id="IPR001789">
    <property type="entry name" value="Sig_transdc_resp-reg_receiver"/>
</dbReference>
<dbReference type="GO" id="GO:0032993">
    <property type="term" value="C:protein-DNA complex"/>
    <property type="evidence" value="ECO:0007669"/>
    <property type="project" value="TreeGrafter"/>
</dbReference>
<evidence type="ECO:0000256" key="6">
    <source>
        <dbReference type="ARBA" id="ARBA00023163"/>
    </source>
</evidence>